<evidence type="ECO:0000256" key="2">
    <source>
        <dbReference type="ARBA" id="ARBA00023015"/>
    </source>
</evidence>
<keyword evidence="2" id="KW-0805">Transcription regulation</keyword>
<feature type="domain" description="RNA polymerase sigma-70 region 2" evidence="5">
    <location>
        <begin position="23"/>
        <end position="89"/>
    </location>
</feature>
<proteinExistence type="inferred from homology"/>
<dbReference type="Gene3D" id="1.10.1740.10">
    <property type="match status" value="1"/>
</dbReference>
<dbReference type="InterPro" id="IPR036388">
    <property type="entry name" value="WH-like_DNA-bd_sf"/>
</dbReference>
<dbReference type="SUPFAM" id="SSF88659">
    <property type="entry name" value="Sigma3 and sigma4 domains of RNA polymerase sigma factors"/>
    <property type="match status" value="1"/>
</dbReference>
<keyword evidence="3" id="KW-0731">Sigma factor</keyword>
<dbReference type="InterPro" id="IPR013325">
    <property type="entry name" value="RNA_pol_sigma_r2"/>
</dbReference>
<dbReference type="NCBIfam" id="TIGR02937">
    <property type="entry name" value="sigma70-ECF"/>
    <property type="match status" value="1"/>
</dbReference>
<evidence type="ECO:0000256" key="3">
    <source>
        <dbReference type="ARBA" id="ARBA00023082"/>
    </source>
</evidence>
<dbReference type="InterPro" id="IPR014284">
    <property type="entry name" value="RNA_pol_sigma-70_dom"/>
</dbReference>
<organism evidence="6 7">
    <name type="scientific">Rubritalea halochordaticola</name>
    <dbReference type="NCBI Taxonomy" id="714537"/>
    <lineage>
        <taxon>Bacteria</taxon>
        <taxon>Pseudomonadati</taxon>
        <taxon>Verrucomicrobiota</taxon>
        <taxon>Verrucomicrobiia</taxon>
        <taxon>Verrucomicrobiales</taxon>
        <taxon>Rubritaleaceae</taxon>
        <taxon>Rubritalea</taxon>
    </lineage>
</organism>
<dbReference type="InterPro" id="IPR007627">
    <property type="entry name" value="RNA_pol_sigma70_r2"/>
</dbReference>
<reference evidence="6 7" key="1">
    <citation type="submission" date="2024-02" db="EMBL/GenBank/DDBJ databases">
        <title>Rubritalea halochordaticola NBRC 107102.</title>
        <authorList>
            <person name="Ichikawa N."/>
            <person name="Katano-Makiyama Y."/>
            <person name="Hidaka K."/>
        </authorList>
    </citation>
    <scope>NUCLEOTIDE SEQUENCE [LARGE SCALE GENOMIC DNA]</scope>
    <source>
        <strain evidence="6 7">NBRC 107102</strain>
    </source>
</reference>
<dbReference type="SUPFAM" id="SSF88946">
    <property type="entry name" value="Sigma2 domain of RNA polymerase sigma factors"/>
    <property type="match status" value="1"/>
</dbReference>
<gene>
    <name evidence="6" type="ORF">Rhal01_02796</name>
</gene>
<evidence type="ECO:0000259" key="5">
    <source>
        <dbReference type="Pfam" id="PF04542"/>
    </source>
</evidence>
<comment type="similarity">
    <text evidence="1">Belongs to the sigma-70 factor family. ECF subfamily.</text>
</comment>
<evidence type="ECO:0000256" key="4">
    <source>
        <dbReference type="ARBA" id="ARBA00023163"/>
    </source>
</evidence>
<dbReference type="NCBIfam" id="TIGR02989">
    <property type="entry name" value="Sig-70_gvs1"/>
    <property type="match status" value="1"/>
</dbReference>
<dbReference type="Gene3D" id="1.10.10.10">
    <property type="entry name" value="Winged helix-like DNA-binding domain superfamily/Winged helix DNA-binding domain"/>
    <property type="match status" value="1"/>
</dbReference>
<dbReference type="InterPro" id="IPR013324">
    <property type="entry name" value="RNA_pol_sigma_r3/r4-like"/>
</dbReference>
<evidence type="ECO:0000313" key="7">
    <source>
        <dbReference type="Proteomes" id="UP001424741"/>
    </source>
</evidence>
<keyword evidence="4" id="KW-0804">Transcription</keyword>
<dbReference type="EMBL" id="BAABRL010000009">
    <property type="protein sequence ID" value="GAA5496611.1"/>
    <property type="molecule type" value="Genomic_DNA"/>
</dbReference>
<comment type="caution">
    <text evidence="6">The sequence shown here is derived from an EMBL/GenBank/DDBJ whole genome shotgun (WGS) entry which is preliminary data.</text>
</comment>
<evidence type="ECO:0000256" key="1">
    <source>
        <dbReference type="ARBA" id="ARBA00010641"/>
    </source>
</evidence>
<evidence type="ECO:0000313" key="6">
    <source>
        <dbReference type="EMBL" id="GAA5496611.1"/>
    </source>
</evidence>
<dbReference type="RefSeq" id="WP_346189255.1">
    <property type="nucleotide sequence ID" value="NZ_BAABRL010000009.1"/>
</dbReference>
<dbReference type="InterPro" id="IPR014331">
    <property type="entry name" value="RNA_pol_sigma70_ECF_RHOBA"/>
</dbReference>
<accession>A0ABP9V685</accession>
<dbReference type="Proteomes" id="UP001424741">
    <property type="component" value="Unassembled WGS sequence"/>
</dbReference>
<protein>
    <recommendedName>
        <fullName evidence="5">RNA polymerase sigma-70 region 2 domain-containing protein</fullName>
    </recommendedName>
</protein>
<name>A0ABP9V685_9BACT</name>
<dbReference type="Pfam" id="PF04542">
    <property type="entry name" value="Sigma70_r2"/>
    <property type="match status" value="1"/>
</dbReference>
<dbReference type="PANTHER" id="PTHR43133:SF51">
    <property type="entry name" value="RNA POLYMERASE SIGMA FACTOR"/>
    <property type="match status" value="1"/>
</dbReference>
<sequence>MSPLNPKHPEREIINSRTLVQEFESLRPKLRGYILSILPHPSAIDDIMQETMILLWEKRADYTQGTNFKAWAFKVAYFKTLSYRRDLQRNKVVTLSEDLLHRIAGAAEEQTEEYDGRFQALQDCLDSLAPKDQQLLKATYVDKQSLTDQARQLDVPPNRLQKAVSRTRMALRSCIQRKLSQTP</sequence>
<dbReference type="PANTHER" id="PTHR43133">
    <property type="entry name" value="RNA POLYMERASE ECF-TYPE SIGMA FACTO"/>
    <property type="match status" value="1"/>
</dbReference>
<keyword evidence="7" id="KW-1185">Reference proteome</keyword>
<dbReference type="InterPro" id="IPR039425">
    <property type="entry name" value="RNA_pol_sigma-70-like"/>
</dbReference>